<sequence>MTGLAASPSSTGIVDQSVCEMNTKLSEVVDKALGFGFLEGQVKGQLVKLRNPVPFCSYLSTDSSFDSAESTSLSRDCARLNLMVQLTTPEGDYGAESSYFSRSQTCRDQRVVCFFFKRVIAKRSIPVPKFTDLIPVRKKSHAEDGQWIVERLGNQVCTDEFYGGVANVSFVWDHSASMNASKLISSVQAALASGDVKKELVQACETNQINCRATVKGFALPDPTKGPLTSTYGVVNLIELLNYLPIVCAVPVETKSVPIQNARNFPYSIRVETQIRDLKTQEKLTELLLRIHGNGGRDSALCEFVERLSEEIEDAAFNGRALVPHLKKLANIVVQTLVHHGKCVELYERYGDFRLRTQNCSTNGVTASATETLFGFTFGVAIPFVRLYQWGVFERSEKWTRPKHYGATKIAYTQTVSGYYDRVKLQLLFDNKELLREWQTEMDRIVASRRPRSGAGPWGTLIDAFAA</sequence>
<reference evidence="1 2" key="1">
    <citation type="journal article" date="2006" name="Science">
        <title>Phytophthora genome sequences uncover evolutionary origins and mechanisms of pathogenesis.</title>
        <authorList>
            <person name="Tyler B.M."/>
            <person name="Tripathy S."/>
            <person name="Zhang X."/>
            <person name="Dehal P."/>
            <person name="Jiang R.H."/>
            <person name="Aerts A."/>
            <person name="Arredondo F.D."/>
            <person name="Baxter L."/>
            <person name="Bensasson D."/>
            <person name="Beynon J.L."/>
            <person name="Chapman J."/>
            <person name="Damasceno C.M."/>
            <person name="Dorrance A.E."/>
            <person name="Dou D."/>
            <person name="Dickerman A.W."/>
            <person name="Dubchak I.L."/>
            <person name="Garbelotto M."/>
            <person name="Gijzen M."/>
            <person name="Gordon S.G."/>
            <person name="Govers F."/>
            <person name="Grunwald N.J."/>
            <person name="Huang W."/>
            <person name="Ivors K.L."/>
            <person name="Jones R.W."/>
            <person name="Kamoun S."/>
            <person name="Krampis K."/>
            <person name="Lamour K.H."/>
            <person name="Lee M.K."/>
            <person name="McDonald W.H."/>
            <person name="Medina M."/>
            <person name="Meijer H.J."/>
            <person name="Nordberg E.K."/>
            <person name="Maclean D.J."/>
            <person name="Ospina-Giraldo M.D."/>
            <person name="Morris P.F."/>
            <person name="Phuntumart V."/>
            <person name="Putnam N.H."/>
            <person name="Rash S."/>
            <person name="Rose J.K."/>
            <person name="Sakihama Y."/>
            <person name="Salamov A.A."/>
            <person name="Savidor A."/>
            <person name="Scheuring C.F."/>
            <person name="Smith B.M."/>
            <person name="Sobral B.W."/>
            <person name="Terry A."/>
            <person name="Torto-Alalibo T.A."/>
            <person name="Win J."/>
            <person name="Xu Z."/>
            <person name="Zhang H."/>
            <person name="Grigoriev I.V."/>
            <person name="Rokhsar D.S."/>
            <person name="Boore J.L."/>
        </authorList>
    </citation>
    <scope>NUCLEOTIDE SEQUENCE [LARGE SCALE GENOMIC DNA]</scope>
    <source>
        <strain evidence="1 2">P6497</strain>
    </source>
</reference>
<dbReference type="RefSeq" id="XP_009538219.1">
    <property type="nucleotide sequence ID" value="XM_009539924.1"/>
</dbReference>
<dbReference type="EMBL" id="JH159164">
    <property type="protein sequence ID" value="EGZ06322.1"/>
    <property type="molecule type" value="Genomic_DNA"/>
</dbReference>
<dbReference type="InParanoid" id="G5ADR9"/>
<name>G5ADR9_PHYSP</name>
<keyword evidence="2" id="KW-1185">Reference proteome</keyword>
<dbReference type="AlphaFoldDB" id="G5ADR9"/>
<organism evidence="1 2">
    <name type="scientific">Phytophthora sojae (strain P6497)</name>
    <name type="common">Soybean stem and root rot agent</name>
    <name type="synonym">Phytophthora megasperma f. sp. glycines</name>
    <dbReference type="NCBI Taxonomy" id="1094619"/>
    <lineage>
        <taxon>Eukaryota</taxon>
        <taxon>Sar</taxon>
        <taxon>Stramenopiles</taxon>
        <taxon>Oomycota</taxon>
        <taxon>Peronosporomycetes</taxon>
        <taxon>Peronosporales</taxon>
        <taxon>Peronosporaceae</taxon>
        <taxon>Phytophthora</taxon>
    </lineage>
</organism>
<dbReference type="GeneID" id="20642864"/>
<gene>
    <name evidence="1" type="ORF">PHYSODRAFT_307299</name>
</gene>
<evidence type="ECO:0000313" key="2">
    <source>
        <dbReference type="Proteomes" id="UP000002640"/>
    </source>
</evidence>
<proteinExistence type="predicted"/>
<accession>G5ADR9</accession>
<protein>
    <submittedName>
        <fullName evidence="1">Uncharacterized protein</fullName>
    </submittedName>
</protein>
<evidence type="ECO:0000313" key="1">
    <source>
        <dbReference type="EMBL" id="EGZ06322.1"/>
    </source>
</evidence>
<dbReference type="KEGG" id="psoj:PHYSODRAFT_307299"/>
<dbReference type="Proteomes" id="UP000002640">
    <property type="component" value="Unassembled WGS sequence"/>
</dbReference>